<dbReference type="SUPFAM" id="SSF51717">
    <property type="entry name" value="Dihydropteroate synthetase-like"/>
    <property type="match status" value="1"/>
</dbReference>
<sequence length="393" mass="43431">MIRVRAIDINDSEKATKEISAIGPDEFGLKWMKPKAVHRTLKIEGIRTAVANIIKQEMLSKGGEVVLPRQAGNNTVDTCDILLMGTVRQFADLTAKLKMQPFGMAQLAEEISVVLKNLEGHGRKFLRCREHTLPLGEKTLVMGILNVTPDSFSDGGKFFELDKAIEHAKEMVEQGADIIDIGGESTRPNYDPVGAEEELERVIPVLERLVKEVPVPISVDTYKSQVARRALEVGAHILNDVWGLQADPDLAKVAAEYDVPLILMHNQRGTEYKSMMDDILASLRQSIQLALDAGVKEENIIIDPGIGFGKDTDQNLEVMNRLWEFKTLGYPVLLGTSRKSMIGNTLGLPVTERVEGTAATVAFGIAQGVDIVRIHDVKEMVRVARMTDAMVRR</sequence>
<evidence type="ECO:0000313" key="14">
    <source>
        <dbReference type="EMBL" id="ADG81098.1"/>
    </source>
</evidence>
<evidence type="ECO:0000256" key="6">
    <source>
        <dbReference type="ARBA" id="ARBA00016919"/>
    </source>
</evidence>
<gene>
    <name evidence="14" type="ordered locus">TherJR_0210</name>
</gene>
<evidence type="ECO:0000256" key="8">
    <source>
        <dbReference type="ARBA" id="ARBA00022723"/>
    </source>
</evidence>
<evidence type="ECO:0000259" key="13">
    <source>
        <dbReference type="PROSITE" id="PS50972"/>
    </source>
</evidence>
<dbReference type="FunFam" id="3.20.20.20:FF:000006">
    <property type="entry name" value="Dihydropteroate synthase"/>
    <property type="match status" value="1"/>
</dbReference>
<evidence type="ECO:0000256" key="5">
    <source>
        <dbReference type="ARBA" id="ARBA00012458"/>
    </source>
</evidence>
<dbReference type="GO" id="GO:0046872">
    <property type="term" value="F:metal ion binding"/>
    <property type="evidence" value="ECO:0007669"/>
    <property type="project" value="UniProtKB-KW"/>
</dbReference>
<evidence type="ECO:0000256" key="7">
    <source>
        <dbReference type="ARBA" id="ARBA00022679"/>
    </source>
</evidence>
<protein>
    <recommendedName>
        <fullName evidence="6">Dihydropteroate synthase</fullName>
        <ecNumber evidence="5">2.5.1.15</ecNumber>
    </recommendedName>
    <alternativeName>
        <fullName evidence="11">Dihydropteroate pyrophosphorylase</fullName>
    </alternativeName>
</protein>
<feature type="domain" description="Pterin-binding" evidence="13">
    <location>
        <begin position="139"/>
        <end position="385"/>
    </location>
</feature>
<dbReference type="EMBL" id="CP002028">
    <property type="protein sequence ID" value="ADG81098.1"/>
    <property type="molecule type" value="Genomic_DNA"/>
</dbReference>
<keyword evidence="10" id="KW-0289">Folate biosynthesis</keyword>
<dbReference type="KEGG" id="tjr:TherJR_0210"/>
<dbReference type="CDD" id="cd00739">
    <property type="entry name" value="DHPS"/>
    <property type="match status" value="1"/>
</dbReference>
<evidence type="ECO:0000256" key="10">
    <source>
        <dbReference type="ARBA" id="ARBA00022909"/>
    </source>
</evidence>
<dbReference type="InterPro" id="IPR011005">
    <property type="entry name" value="Dihydropteroate_synth-like_sf"/>
</dbReference>
<dbReference type="HOGENOM" id="CLU_008023_1_0_9"/>
<dbReference type="PROSITE" id="PS00793">
    <property type="entry name" value="DHPS_2"/>
    <property type="match status" value="1"/>
</dbReference>
<dbReference type="EC" id="2.5.1.15" evidence="5"/>
<evidence type="ECO:0000313" key="15">
    <source>
        <dbReference type="Proteomes" id="UP000002377"/>
    </source>
</evidence>
<dbReference type="GO" id="GO:0046656">
    <property type="term" value="P:folic acid biosynthetic process"/>
    <property type="evidence" value="ECO:0007669"/>
    <property type="project" value="UniProtKB-KW"/>
</dbReference>
<dbReference type="UniPathway" id="UPA00077">
    <property type="reaction ID" value="UER00156"/>
</dbReference>
<dbReference type="NCBIfam" id="TIGR01496">
    <property type="entry name" value="DHPS"/>
    <property type="match status" value="1"/>
</dbReference>
<evidence type="ECO:0000256" key="3">
    <source>
        <dbReference type="ARBA" id="ARBA00004763"/>
    </source>
</evidence>
<dbReference type="InterPro" id="IPR006390">
    <property type="entry name" value="DHP_synth_dom"/>
</dbReference>
<dbReference type="Pfam" id="PF00809">
    <property type="entry name" value="Pterin_bind"/>
    <property type="match status" value="1"/>
</dbReference>
<dbReference type="eggNOG" id="COG0294">
    <property type="taxonomic scope" value="Bacteria"/>
</dbReference>
<dbReference type="InterPro" id="IPR000489">
    <property type="entry name" value="Pterin-binding_dom"/>
</dbReference>
<dbReference type="STRING" id="635013.TherJR_0210"/>
<dbReference type="Proteomes" id="UP000002377">
    <property type="component" value="Chromosome"/>
</dbReference>
<keyword evidence="15" id="KW-1185">Reference proteome</keyword>
<keyword evidence="7 14" id="KW-0808">Transferase</keyword>
<evidence type="ECO:0000256" key="2">
    <source>
        <dbReference type="ARBA" id="ARBA00001946"/>
    </source>
</evidence>
<dbReference type="InterPro" id="IPR045031">
    <property type="entry name" value="DHP_synth-like"/>
</dbReference>
<comment type="pathway">
    <text evidence="3">Cofactor biosynthesis; tetrahydrofolate biosynthesis; 7,8-dihydrofolate from 2-amino-4-hydroxy-6-hydroxymethyl-7,8-dihydropteridine diphosphate and 4-aminobenzoate: step 1/2.</text>
</comment>
<evidence type="ECO:0000256" key="12">
    <source>
        <dbReference type="ARBA" id="ARBA00053449"/>
    </source>
</evidence>
<comment type="function">
    <text evidence="12">Catalyzes the condensation of para-aminobenzoate (pABA) with 6-hydroxymethyl-7,8-dihydropterin diphosphate (DHPt-PP) to form 7,8-dihydropteroate (H2Pte), the immediate precursor of folate derivatives.</text>
</comment>
<dbReference type="AlphaFoldDB" id="D5X9M7"/>
<evidence type="ECO:0000256" key="11">
    <source>
        <dbReference type="ARBA" id="ARBA00030193"/>
    </source>
</evidence>
<dbReference type="OrthoDB" id="9811744at2"/>
<reference evidence="14 15" key="1">
    <citation type="submission" date="2010-05" db="EMBL/GenBank/DDBJ databases">
        <title>Complete sequence of Thermincola sp. JR.</title>
        <authorList>
            <consortium name="US DOE Joint Genome Institute"/>
            <person name="Lucas S."/>
            <person name="Copeland A."/>
            <person name="Lapidus A."/>
            <person name="Cheng J.-F."/>
            <person name="Bruce D."/>
            <person name="Goodwin L."/>
            <person name="Pitluck S."/>
            <person name="Chertkov O."/>
            <person name="Detter J.C."/>
            <person name="Han C."/>
            <person name="Tapia R."/>
            <person name="Land M."/>
            <person name="Hauser L."/>
            <person name="Kyrpides N."/>
            <person name="Mikhailova N."/>
            <person name="Hazen T.C."/>
            <person name="Woyke T."/>
        </authorList>
    </citation>
    <scope>NUCLEOTIDE SEQUENCE [LARGE SCALE GENOMIC DNA]</scope>
    <source>
        <strain evidence="14 15">JR</strain>
    </source>
</reference>
<dbReference type="GO" id="GO:0004156">
    <property type="term" value="F:dihydropteroate synthase activity"/>
    <property type="evidence" value="ECO:0007669"/>
    <property type="project" value="UniProtKB-EC"/>
</dbReference>
<keyword evidence="9" id="KW-0460">Magnesium</keyword>
<dbReference type="Gene3D" id="3.20.20.20">
    <property type="entry name" value="Dihydropteroate synthase-like"/>
    <property type="match status" value="1"/>
</dbReference>
<comment type="catalytic activity">
    <reaction evidence="1">
        <text>(7,8-dihydropterin-6-yl)methyl diphosphate + 4-aminobenzoate = 7,8-dihydropteroate + diphosphate</text>
        <dbReference type="Rhea" id="RHEA:19949"/>
        <dbReference type="ChEBI" id="CHEBI:17836"/>
        <dbReference type="ChEBI" id="CHEBI:17839"/>
        <dbReference type="ChEBI" id="CHEBI:33019"/>
        <dbReference type="ChEBI" id="CHEBI:72950"/>
        <dbReference type="EC" id="2.5.1.15"/>
    </reaction>
</comment>
<dbReference type="GO" id="GO:0046654">
    <property type="term" value="P:tetrahydrofolate biosynthetic process"/>
    <property type="evidence" value="ECO:0007669"/>
    <property type="project" value="UniProtKB-UniPathway"/>
</dbReference>
<accession>D5X9M7</accession>
<dbReference type="PANTHER" id="PTHR20941:SF1">
    <property type="entry name" value="FOLIC ACID SYNTHESIS PROTEIN FOL1"/>
    <property type="match status" value="1"/>
</dbReference>
<evidence type="ECO:0000256" key="1">
    <source>
        <dbReference type="ARBA" id="ARBA00000012"/>
    </source>
</evidence>
<evidence type="ECO:0000256" key="4">
    <source>
        <dbReference type="ARBA" id="ARBA00009503"/>
    </source>
</evidence>
<dbReference type="PROSITE" id="PS50972">
    <property type="entry name" value="PTERIN_BINDING"/>
    <property type="match status" value="1"/>
</dbReference>
<evidence type="ECO:0000256" key="9">
    <source>
        <dbReference type="ARBA" id="ARBA00022842"/>
    </source>
</evidence>
<proteinExistence type="inferred from homology"/>
<dbReference type="GO" id="GO:0005829">
    <property type="term" value="C:cytosol"/>
    <property type="evidence" value="ECO:0007669"/>
    <property type="project" value="TreeGrafter"/>
</dbReference>
<comment type="cofactor">
    <cofactor evidence="2">
        <name>Mg(2+)</name>
        <dbReference type="ChEBI" id="CHEBI:18420"/>
    </cofactor>
</comment>
<keyword evidence="8" id="KW-0479">Metal-binding</keyword>
<dbReference type="RefSeq" id="WP_013119126.1">
    <property type="nucleotide sequence ID" value="NC_014152.1"/>
</dbReference>
<dbReference type="PROSITE" id="PS00792">
    <property type="entry name" value="DHPS_1"/>
    <property type="match status" value="1"/>
</dbReference>
<organism evidence="14 15">
    <name type="scientific">Thermincola potens (strain JR)</name>
    <dbReference type="NCBI Taxonomy" id="635013"/>
    <lineage>
        <taxon>Bacteria</taxon>
        <taxon>Bacillati</taxon>
        <taxon>Bacillota</taxon>
        <taxon>Clostridia</taxon>
        <taxon>Eubacteriales</taxon>
        <taxon>Thermincolaceae</taxon>
        <taxon>Thermincola</taxon>
    </lineage>
</organism>
<comment type="similarity">
    <text evidence="4">Belongs to the DHPS family.</text>
</comment>
<dbReference type="PANTHER" id="PTHR20941">
    <property type="entry name" value="FOLATE SYNTHESIS PROTEINS"/>
    <property type="match status" value="1"/>
</dbReference>
<name>D5X9M7_THEPJ</name>